<keyword evidence="2" id="KW-1185">Reference proteome</keyword>
<dbReference type="Proteomes" id="UP001459277">
    <property type="component" value="Unassembled WGS sequence"/>
</dbReference>
<evidence type="ECO:0000313" key="2">
    <source>
        <dbReference type="Proteomes" id="UP001459277"/>
    </source>
</evidence>
<organism evidence="1 2">
    <name type="scientific">Lithocarpus litseifolius</name>
    <dbReference type="NCBI Taxonomy" id="425828"/>
    <lineage>
        <taxon>Eukaryota</taxon>
        <taxon>Viridiplantae</taxon>
        <taxon>Streptophyta</taxon>
        <taxon>Embryophyta</taxon>
        <taxon>Tracheophyta</taxon>
        <taxon>Spermatophyta</taxon>
        <taxon>Magnoliopsida</taxon>
        <taxon>eudicotyledons</taxon>
        <taxon>Gunneridae</taxon>
        <taxon>Pentapetalae</taxon>
        <taxon>rosids</taxon>
        <taxon>fabids</taxon>
        <taxon>Fagales</taxon>
        <taxon>Fagaceae</taxon>
        <taxon>Lithocarpus</taxon>
    </lineage>
</organism>
<comment type="caution">
    <text evidence="1">The sequence shown here is derived from an EMBL/GenBank/DDBJ whole genome shotgun (WGS) entry which is preliminary data.</text>
</comment>
<accession>A0AAW2DIH6</accession>
<proteinExistence type="predicted"/>
<dbReference type="EMBL" id="JAZDWU010000002">
    <property type="protein sequence ID" value="KAL0010211.1"/>
    <property type="molecule type" value="Genomic_DNA"/>
</dbReference>
<dbReference type="AlphaFoldDB" id="A0AAW2DIH6"/>
<sequence length="130" mass="14830">MHQGRPIPQPKLRSCSQCPVLHLYDCWGLMHEHLIESLKSSNTAMTNCPGSLPFSITHAKVLYRLARYSEALETCNSALSIPTGINDDSKKELRVLKGKIMKRQDVMYLATVKHEIQELQERKDKIQKAL</sequence>
<gene>
    <name evidence="1" type="ORF">SO802_005319</name>
</gene>
<reference evidence="1 2" key="1">
    <citation type="submission" date="2024-01" db="EMBL/GenBank/DDBJ databases">
        <title>A telomere-to-telomere, gap-free genome of sweet tea (Lithocarpus litseifolius).</title>
        <authorList>
            <person name="Zhou J."/>
        </authorList>
    </citation>
    <scope>NUCLEOTIDE SEQUENCE [LARGE SCALE GENOMIC DNA]</scope>
    <source>
        <strain evidence="1">Zhou-2022a</strain>
        <tissue evidence="1">Leaf</tissue>
    </source>
</reference>
<evidence type="ECO:0000313" key="1">
    <source>
        <dbReference type="EMBL" id="KAL0010211.1"/>
    </source>
</evidence>
<protein>
    <submittedName>
        <fullName evidence="1">Uncharacterized protein</fullName>
    </submittedName>
</protein>
<name>A0AAW2DIH6_9ROSI</name>